<organism evidence="2">
    <name type="scientific">marine sediment metagenome</name>
    <dbReference type="NCBI Taxonomy" id="412755"/>
    <lineage>
        <taxon>unclassified sequences</taxon>
        <taxon>metagenomes</taxon>
        <taxon>ecological metagenomes</taxon>
    </lineage>
</organism>
<dbReference type="AlphaFoldDB" id="X1RXH4"/>
<feature type="domain" description="G" evidence="1">
    <location>
        <begin position="9"/>
        <end position="36"/>
    </location>
</feature>
<evidence type="ECO:0000259" key="1">
    <source>
        <dbReference type="Pfam" id="PF01926"/>
    </source>
</evidence>
<accession>X1RXH4</accession>
<name>X1RXH4_9ZZZZ</name>
<evidence type="ECO:0000313" key="2">
    <source>
        <dbReference type="EMBL" id="GAI85378.1"/>
    </source>
</evidence>
<dbReference type="GO" id="GO:0005525">
    <property type="term" value="F:GTP binding"/>
    <property type="evidence" value="ECO:0007669"/>
    <property type="project" value="InterPro"/>
</dbReference>
<reference evidence="2" key="1">
    <citation type="journal article" date="2014" name="Front. Microbiol.">
        <title>High frequency of phylogenetically diverse reductive dehalogenase-homologous genes in deep subseafloor sedimentary metagenomes.</title>
        <authorList>
            <person name="Kawai M."/>
            <person name="Futagami T."/>
            <person name="Toyoda A."/>
            <person name="Takaki Y."/>
            <person name="Nishi S."/>
            <person name="Hori S."/>
            <person name="Arai W."/>
            <person name="Tsubouchi T."/>
            <person name="Morono Y."/>
            <person name="Uchiyama I."/>
            <person name="Ito T."/>
            <person name="Fujiyama A."/>
            <person name="Inagaki F."/>
            <person name="Takami H."/>
        </authorList>
    </citation>
    <scope>NUCLEOTIDE SEQUENCE</scope>
    <source>
        <strain evidence="2">Expedition CK06-06</strain>
    </source>
</reference>
<dbReference type="EMBL" id="BARW01011239">
    <property type="protein sequence ID" value="GAI85378.1"/>
    <property type="molecule type" value="Genomic_DNA"/>
</dbReference>
<dbReference type="InterPro" id="IPR006073">
    <property type="entry name" value="GTP-bd"/>
</dbReference>
<dbReference type="Pfam" id="PF01926">
    <property type="entry name" value="MMR_HSR1"/>
    <property type="match status" value="1"/>
</dbReference>
<sequence length="54" mass="5825">IEAEPEIMKVAIVGRPNVGKSMLLNALLGGERAMFKHYWAGDALSSKSAPPTDR</sequence>
<proteinExistence type="predicted"/>
<comment type="caution">
    <text evidence="2">The sequence shown here is derived from an EMBL/GenBank/DDBJ whole genome shotgun (WGS) entry which is preliminary data.</text>
</comment>
<protein>
    <recommendedName>
        <fullName evidence="1">G domain-containing protein</fullName>
    </recommendedName>
</protein>
<dbReference type="Gene3D" id="3.40.50.300">
    <property type="entry name" value="P-loop containing nucleotide triphosphate hydrolases"/>
    <property type="match status" value="1"/>
</dbReference>
<gene>
    <name evidence="2" type="ORF">S12H4_21753</name>
</gene>
<dbReference type="SUPFAM" id="SSF52540">
    <property type="entry name" value="P-loop containing nucleoside triphosphate hydrolases"/>
    <property type="match status" value="1"/>
</dbReference>
<feature type="non-terminal residue" evidence="2">
    <location>
        <position position="1"/>
    </location>
</feature>
<dbReference type="InterPro" id="IPR027417">
    <property type="entry name" value="P-loop_NTPase"/>
</dbReference>